<gene>
    <name evidence="1" type="ORF">OUZ56_032304</name>
</gene>
<keyword evidence="2" id="KW-1185">Reference proteome</keyword>
<reference evidence="1 2" key="1">
    <citation type="journal article" date="2023" name="Nucleic Acids Res.">
        <title>The hologenome of Daphnia magna reveals possible DNA methylation and microbiome-mediated evolution of the host genome.</title>
        <authorList>
            <person name="Chaturvedi A."/>
            <person name="Li X."/>
            <person name="Dhandapani V."/>
            <person name="Marshall H."/>
            <person name="Kissane S."/>
            <person name="Cuenca-Cambronero M."/>
            <person name="Asole G."/>
            <person name="Calvet F."/>
            <person name="Ruiz-Romero M."/>
            <person name="Marangio P."/>
            <person name="Guigo R."/>
            <person name="Rago D."/>
            <person name="Mirbahai L."/>
            <person name="Eastwood N."/>
            <person name="Colbourne J.K."/>
            <person name="Zhou J."/>
            <person name="Mallon E."/>
            <person name="Orsini L."/>
        </authorList>
    </citation>
    <scope>NUCLEOTIDE SEQUENCE [LARGE SCALE GENOMIC DNA]</scope>
    <source>
        <strain evidence="1">LRV0_1</strain>
    </source>
</reference>
<dbReference type="EMBL" id="JAOYFB010000005">
    <property type="protein sequence ID" value="KAK4017357.1"/>
    <property type="molecule type" value="Genomic_DNA"/>
</dbReference>
<evidence type="ECO:0000313" key="2">
    <source>
        <dbReference type="Proteomes" id="UP001234178"/>
    </source>
</evidence>
<proteinExistence type="predicted"/>
<accession>A0ABQ9ZWR8</accession>
<protein>
    <submittedName>
        <fullName evidence="1">Uncharacterized protein</fullName>
    </submittedName>
</protein>
<sequence>DGEALLYDSEVLLASEAFHLRHRRFGWRSFREQPSNELASVQQPAVVHRRRRATGHHRANTHPSHVPLVVVPPMISKQAASCRTGYEKVVGPRISAFGGLLCRILRKVTGRVALRSRSDIIAEIDCLIGECVVQQDKTYWYVFALLASSKEWIPPIRHN</sequence>
<organism evidence="1 2">
    <name type="scientific">Daphnia magna</name>
    <dbReference type="NCBI Taxonomy" id="35525"/>
    <lineage>
        <taxon>Eukaryota</taxon>
        <taxon>Metazoa</taxon>
        <taxon>Ecdysozoa</taxon>
        <taxon>Arthropoda</taxon>
        <taxon>Crustacea</taxon>
        <taxon>Branchiopoda</taxon>
        <taxon>Diplostraca</taxon>
        <taxon>Cladocera</taxon>
        <taxon>Anomopoda</taxon>
        <taxon>Daphniidae</taxon>
        <taxon>Daphnia</taxon>
    </lineage>
</organism>
<feature type="non-terminal residue" evidence="1">
    <location>
        <position position="1"/>
    </location>
</feature>
<evidence type="ECO:0000313" key="1">
    <source>
        <dbReference type="EMBL" id="KAK4017357.1"/>
    </source>
</evidence>
<dbReference type="Proteomes" id="UP001234178">
    <property type="component" value="Unassembled WGS sequence"/>
</dbReference>
<name>A0ABQ9ZWR8_9CRUS</name>
<comment type="caution">
    <text evidence="1">The sequence shown here is derived from an EMBL/GenBank/DDBJ whole genome shotgun (WGS) entry which is preliminary data.</text>
</comment>